<gene>
    <name evidence="11" type="ORF">KSF_003820</name>
</gene>
<dbReference type="PROSITE" id="PS50109">
    <property type="entry name" value="HIS_KIN"/>
    <property type="match status" value="1"/>
</dbReference>
<dbReference type="InterPro" id="IPR004358">
    <property type="entry name" value="Sig_transdc_His_kin-like_C"/>
</dbReference>
<evidence type="ECO:0000256" key="6">
    <source>
        <dbReference type="ARBA" id="ARBA00023012"/>
    </source>
</evidence>
<keyword evidence="7" id="KW-0472">Membrane</keyword>
<organism evidence="11 12">
    <name type="scientific">Reticulibacter mediterranei</name>
    <dbReference type="NCBI Taxonomy" id="2778369"/>
    <lineage>
        <taxon>Bacteria</taxon>
        <taxon>Bacillati</taxon>
        <taxon>Chloroflexota</taxon>
        <taxon>Ktedonobacteria</taxon>
        <taxon>Ktedonobacterales</taxon>
        <taxon>Reticulibacteraceae</taxon>
        <taxon>Reticulibacter</taxon>
    </lineage>
</organism>
<dbReference type="InterPro" id="IPR052162">
    <property type="entry name" value="Sensor_kinase/Photoreceptor"/>
</dbReference>
<proteinExistence type="predicted"/>
<dbReference type="InterPro" id="IPR013655">
    <property type="entry name" value="PAS_fold_3"/>
</dbReference>
<dbReference type="InterPro" id="IPR000014">
    <property type="entry name" value="PAS"/>
</dbReference>
<dbReference type="SMART" id="SM00388">
    <property type="entry name" value="HisKA"/>
    <property type="match status" value="1"/>
</dbReference>
<feature type="domain" description="PAS" evidence="9">
    <location>
        <begin position="292"/>
        <end position="364"/>
    </location>
</feature>
<dbReference type="Gene3D" id="1.10.287.130">
    <property type="match status" value="1"/>
</dbReference>
<dbReference type="Pfam" id="PF00512">
    <property type="entry name" value="HisKA"/>
    <property type="match status" value="1"/>
</dbReference>
<dbReference type="InterPro" id="IPR000700">
    <property type="entry name" value="PAS-assoc_C"/>
</dbReference>
<dbReference type="CDD" id="cd00130">
    <property type="entry name" value="PAS"/>
    <property type="match status" value="4"/>
</dbReference>
<dbReference type="InterPro" id="IPR005467">
    <property type="entry name" value="His_kinase_dom"/>
</dbReference>
<dbReference type="GO" id="GO:0000155">
    <property type="term" value="F:phosphorelay sensor kinase activity"/>
    <property type="evidence" value="ECO:0007669"/>
    <property type="project" value="InterPro"/>
</dbReference>
<evidence type="ECO:0000313" key="12">
    <source>
        <dbReference type="Proteomes" id="UP000597444"/>
    </source>
</evidence>
<dbReference type="SMART" id="SM00086">
    <property type="entry name" value="PAC"/>
    <property type="match status" value="4"/>
</dbReference>
<dbReference type="InterPro" id="IPR003594">
    <property type="entry name" value="HATPase_dom"/>
</dbReference>
<reference evidence="11" key="1">
    <citation type="submission" date="2020-10" db="EMBL/GenBank/DDBJ databases">
        <title>Taxonomic study of unclassified bacteria belonging to the class Ktedonobacteria.</title>
        <authorList>
            <person name="Yabe S."/>
            <person name="Wang C.M."/>
            <person name="Zheng Y."/>
            <person name="Sakai Y."/>
            <person name="Cavaletti L."/>
            <person name="Monciardini P."/>
            <person name="Donadio S."/>
        </authorList>
    </citation>
    <scope>NUCLEOTIDE SEQUENCE</scope>
    <source>
        <strain evidence="11">ID150040</strain>
    </source>
</reference>
<evidence type="ECO:0000256" key="1">
    <source>
        <dbReference type="ARBA" id="ARBA00000085"/>
    </source>
</evidence>
<dbReference type="FunFam" id="3.30.565.10:FF:000006">
    <property type="entry name" value="Sensor histidine kinase WalK"/>
    <property type="match status" value="1"/>
</dbReference>
<evidence type="ECO:0000256" key="4">
    <source>
        <dbReference type="ARBA" id="ARBA00022679"/>
    </source>
</evidence>
<dbReference type="PRINTS" id="PR00344">
    <property type="entry name" value="BCTRLSENSOR"/>
</dbReference>
<dbReference type="FunFam" id="3.30.450.20:FF:000099">
    <property type="entry name" value="Sensory box sensor histidine kinase"/>
    <property type="match status" value="2"/>
</dbReference>
<feature type="domain" description="PAC" evidence="10">
    <location>
        <begin position="367"/>
        <end position="420"/>
    </location>
</feature>
<dbReference type="PROSITE" id="PS50112">
    <property type="entry name" value="PAS"/>
    <property type="match status" value="2"/>
</dbReference>
<dbReference type="Gene3D" id="3.30.565.10">
    <property type="entry name" value="Histidine kinase-like ATPase, C-terminal domain"/>
    <property type="match status" value="1"/>
</dbReference>
<evidence type="ECO:0000259" key="10">
    <source>
        <dbReference type="PROSITE" id="PS50113"/>
    </source>
</evidence>
<comment type="catalytic activity">
    <reaction evidence="1">
        <text>ATP + protein L-histidine = ADP + protein N-phospho-L-histidine.</text>
        <dbReference type="EC" id="2.7.13.3"/>
    </reaction>
</comment>
<evidence type="ECO:0000313" key="11">
    <source>
        <dbReference type="EMBL" id="GHO90334.1"/>
    </source>
</evidence>
<dbReference type="Proteomes" id="UP000597444">
    <property type="component" value="Unassembled WGS sequence"/>
</dbReference>
<keyword evidence="12" id="KW-1185">Reference proteome</keyword>
<feature type="domain" description="Histidine kinase" evidence="8">
    <location>
        <begin position="548"/>
        <end position="764"/>
    </location>
</feature>
<dbReference type="FunFam" id="1.10.287.130:FF:000001">
    <property type="entry name" value="Two-component sensor histidine kinase"/>
    <property type="match status" value="1"/>
</dbReference>
<keyword evidence="5" id="KW-0418">Kinase</keyword>
<dbReference type="CDD" id="cd00075">
    <property type="entry name" value="HATPase"/>
    <property type="match status" value="1"/>
</dbReference>
<dbReference type="CDD" id="cd00082">
    <property type="entry name" value="HisKA"/>
    <property type="match status" value="1"/>
</dbReference>
<dbReference type="Gene3D" id="3.30.450.20">
    <property type="entry name" value="PAS domain"/>
    <property type="match status" value="4"/>
</dbReference>
<dbReference type="EMBL" id="BNJK01000001">
    <property type="protein sequence ID" value="GHO90334.1"/>
    <property type="molecule type" value="Genomic_DNA"/>
</dbReference>
<evidence type="ECO:0000256" key="3">
    <source>
        <dbReference type="ARBA" id="ARBA00022553"/>
    </source>
</evidence>
<evidence type="ECO:0000256" key="5">
    <source>
        <dbReference type="ARBA" id="ARBA00022777"/>
    </source>
</evidence>
<dbReference type="PANTHER" id="PTHR43304">
    <property type="entry name" value="PHYTOCHROME-LIKE PROTEIN CPH1"/>
    <property type="match status" value="1"/>
</dbReference>
<dbReference type="AlphaFoldDB" id="A0A8J3IFP2"/>
<dbReference type="SUPFAM" id="SSF55874">
    <property type="entry name" value="ATPase domain of HSP90 chaperone/DNA topoisomerase II/histidine kinase"/>
    <property type="match status" value="1"/>
</dbReference>
<dbReference type="SMART" id="SM00091">
    <property type="entry name" value="PAS"/>
    <property type="match status" value="4"/>
</dbReference>
<feature type="domain" description="PAC" evidence="10">
    <location>
        <begin position="238"/>
        <end position="291"/>
    </location>
</feature>
<dbReference type="InterPro" id="IPR001610">
    <property type="entry name" value="PAC"/>
</dbReference>
<dbReference type="SUPFAM" id="SSF55785">
    <property type="entry name" value="PYP-like sensor domain (PAS domain)"/>
    <property type="match status" value="4"/>
</dbReference>
<dbReference type="PANTHER" id="PTHR43304:SF1">
    <property type="entry name" value="PAC DOMAIN-CONTAINING PROTEIN"/>
    <property type="match status" value="1"/>
</dbReference>
<dbReference type="Pfam" id="PF02518">
    <property type="entry name" value="HATPase_c"/>
    <property type="match status" value="1"/>
</dbReference>
<dbReference type="InterPro" id="IPR036097">
    <property type="entry name" value="HisK_dim/P_sf"/>
</dbReference>
<dbReference type="InterPro" id="IPR035965">
    <property type="entry name" value="PAS-like_dom_sf"/>
</dbReference>
<evidence type="ECO:0000256" key="7">
    <source>
        <dbReference type="ARBA" id="ARBA00023136"/>
    </source>
</evidence>
<name>A0A8J3IFP2_9CHLR</name>
<dbReference type="Pfam" id="PF08447">
    <property type="entry name" value="PAS_3"/>
    <property type="match status" value="2"/>
</dbReference>
<dbReference type="PROSITE" id="PS50113">
    <property type="entry name" value="PAC"/>
    <property type="match status" value="3"/>
</dbReference>
<accession>A0A8J3IFP2</accession>
<sequence>MEYRSPVKDTWLHVQLAPTVDGLLLHVHEKSEPLPYQETVFPEEQLTTEVLEKLYVGVGVLTPEGIVLEINDAPLADAQVRREEVIGQPFAETPWWTPSPASQEQLRSAITRASLGETVRFETLIHPREGMDLYLEATITPHRDVDQRVSYLVYVGTDITARKRAEADIHALIDALPQLVWTSRPDGYVTYHNHRLINYLAMTPEQAEGAGWLAGVHPDDQQRVWEAWQTAIQTGRLYEVELRLQDGRSGTYCWFLTRGVPQRNAQGTILYWVGTCTDIEGQKRAEQQLKESRENLRVLAETVPQLVWVARPDGWHEYVNQHWRDYTGLTPEQVQSDKRAYLQFIHPEDRESNRAVVQRALDTGTMFEHEERLRNAQTGEYRWFLVRGMPMRDDTGQIIKWCGTCTDIEEQKRIEQALRESQERTSSLMNSTIIGVTIIEGEQIIDANDTFLRMTGYDRDDLHAGRLNWMRITPSEYLARTLEAHQELSSHQSMTPYEKEYLCRDGSRLPVLVGGAILEHHPHQAIAFVLDNSARKELEQRKDDFINMASHELRNPLAALKLQTAMLRRHLNKQGIHTAASALSTIETQLNKLTRLVEELLDVSKMQAGKLEYRRETVDLDVLLREIADAMQHLHPSHRILLQRAVHASLLGDRDRLGQVFSNLLSNAIKYSPDATTVEMELSATEETIRVRVTDHGLGIPQEQRDKIFERFYRVTGTQQKAIPGLGMGLYIVTEIVKHYEGTISVDSAVGKGSSFTVTLPKSRDA</sequence>
<evidence type="ECO:0000259" key="9">
    <source>
        <dbReference type="PROSITE" id="PS50112"/>
    </source>
</evidence>
<protein>
    <recommendedName>
        <fullName evidence="2">histidine kinase</fullName>
        <ecNumber evidence="2">2.7.13.3</ecNumber>
    </recommendedName>
</protein>
<keyword evidence="3" id="KW-0597">Phosphoprotein</keyword>
<dbReference type="NCBIfam" id="TIGR00229">
    <property type="entry name" value="sensory_box"/>
    <property type="match status" value="4"/>
</dbReference>
<feature type="domain" description="PAC" evidence="10">
    <location>
        <begin position="119"/>
        <end position="171"/>
    </location>
</feature>
<comment type="caution">
    <text evidence="11">The sequence shown here is derived from an EMBL/GenBank/DDBJ whole genome shotgun (WGS) entry which is preliminary data.</text>
</comment>
<dbReference type="Pfam" id="PF08448">
    <property type="entry name" value="PAS_4"/>
    <property type="match status" value="1"/>
</dbReference>
<dbReference type="InterPro" id="IPR003661">
    <property type="entry name" value="HisK_dim/P_dom"/>
</dbReference>
<keyword evidence="6" id="KW-0902">Two-component regulatory system</keyword>
<dbReference type="EC" id="2.7.13.3" evidence="2"/>
<dbReference type="InterPro" id="IPR036890">
    <property type="entry name" value="HATPase_C_sf"/>
</dbReference>
<evidence type="ECO:0000256" key="2">
    <source>
        <dbReference type="ARBA" id="ARBA00012438"/>
    </source>
</evidence>
<dbReference type="SUPFAM" id="SSF47384">
    <property type="entry name" value="Homodimeric domain of signal transducing histidine kinase"/>
    <property type="match status" value="1"/>
</dbReference>
<evidence type="ECO:0000259" key="8">
    <source>
        <dbReference type="PROSITE" id="PS50109"/>
    </source>
</evidence>
<dbReference type="SMART" id="SM00387">
    <property type="entry name" value="HATPase_c"/>
    <property type="match status" value="1"/>
</dbReference>
<feature type="domain" description="PAS" evidence="9">
    <location>
        <begin position="165"/>
        <end position="235"/>
    </location>
</feature>
<keyword evidence="4" id="KW-0808">Transferase</keyword>
<dbReference type="InterPro" id="IPR013656">
    <property type="entry name" value="PAS_4"/>
</dbReference>
<dbReference type="Pfam" id="PF13426">
    <property type="entry name" value="PAS_9"/>
    <property type="match status" value="1"/>
</dbReference>